<accession>A0A0G0RSM3</accession>
<dbReference type="InterPro" id="IPR036034">
    <property type="entry name" value="PDZ_sf"/>
</dbReference>
<feature type="domain" description="PDZ" evidence="5">
    <location>
        <begin position="296"/>
        <end position="370"/>
    </location>
</feature>
<name>A0A0G0RSM3_9BACT</name>
<comment type="caution">
    <text evidence="6">The sequence shown here is derived from an EMBL/GenBank/DDBJ whole genome shotgun (WGS) entry which is preliminary data.</text>
</comment>
<dbReference type="InterPro" id="IPR043504">
    <property type="entry name" value="Peptidase_S1_PA_chymotrypsin"/>
</dbReference>
<dbReference type="Pfam" id="PF13180">
    <property type="entry name" value="PDZ_2"/>
    <property type="match status" value="1"/>
</dbReference>
<dbReference type="SUPFAM" id="SSF50156">
    <property type="entry name" value="PDZ domain-like"/>
    <property type="match status" value="1"/>
</dbReference>
<dbReference type="Proteomes" id="UP000034489">
    <property type="component" value="Unassembled WGS sequence"/>
</dbReference>
<evidence type="ECO:0000256" key="2">
    <source>
        <dbReference type="ARBA" id="ARBA00022670"/>
    </source>
</evidence>
<dbReference type="EMBL" id="LBYQ01000001">
    <property type="protein sequence ID" value="KKR55659.1"/>
    <property type="molecule type" value="Genomic_DNA"/>
</dbReference>
<dbReference type="Gene3D" id="2.30.42.10">
    <property type="match status" value="1"/>
</dbReference>
<gene>
    <name evidence="6" type="ORF">UT92_C0001G0002</name>
</gene>
<keyword evidence="3" id="KW-0378">Hydrolase</keyword>
<dbReference type="AlphaFoldDB" id="A0A0G0RSM3"/>
<dbReference type="InterPro" id="IPR001478">
    <property type="entry name" value="PDZ"/>
</dbReference>
<feature type="region of interest" description="Disordered" evidence="4">
    <location>
        <begin position="1"/>
        <end position="23"/>
    </location>
</feature>
<dbReference type="GO" id="GO:0004252">
    <property type="term" value="F:serine-type endopeptidase activity"/>
    <property type="evidence" value="ECO:0007669"/>
    <property type="project" value="InterPro"/>
</dbReference>
<evidence type="ECO:0000256" key="1">
    <source>
        <dbReference type="ARBA" id="ARBA00010541"/>
    </source>
</evidence>
<sequence length="376" mass="40686">MEGSHSGLVRRTRNALGEKSPHRFKSCTLRPSNFMSPNITKIVKKIMPAVVSIVISENLKKIPDKLISAKNRERLKKKTGGAGNIEVGNGSGFIVDKNGIILTNKHIVADSGAEYTVITTDGNRFKAEIIAIDPINDVAILKITNRKKSIAEFPTVKLGDSDKIELGEEALAFGNALGIFKNTVSEGIISGLSRNISAQLDLKSDFQEMRGLIQTDAAINPGNSGGPLVNMKGEIIGINSVTVAGAENIGLAIPINVTKRDLADLKKYGRVCRPLLGVRYLIIDENAKRQFGLNTDYGALVINEGLGRPAIIKNSPAAIANLKEKDIILEINGEKITAEKTIGDFLDKLSVGNAIKLKILRGKKEFKIKATLMERK</sequence>
<dbReference type="GO" id="GO:0006508">
    <property type="term" value="P:proteolysis"/>
    <property type="evidence" value="ECO:0007669"/>
    <property type="project" value="UniProtKB-KW"/>
</dbReference>
<evidence type="ECO:0000313" key="7">
    <source>
        <dbReference type="Proteomes" id="UP000034489"/>
    </source>
</evidence>
<dbReference type="InterPro" id="IPR051201">
    <property type="entry name" value="Chloro_Bact_Ser_Proteases"/>
</dbReference>
<evidence type="ECO:0000313" key="6">
    <source>
        <dbReference type="EMBL" id="KKR55659.1"/>
    </source>
</evidence>
<evidence type="ECO:0000256" key="3">
    <source>
        <dbReference type="ARBA" id="ARBA00022801"/>
    </source>
</evidence>
<dbReference type="SUPFAM" id="SSF50494">
    <property type="entry name" value="Trypsin-like serine proteases"/>
    <property type="match status" value="1"/>
</dbReference>
<dbReference type="PRINTS" id="PR00834">
    <property type="entry name" value="PROTEASES2C"/>
</dbReference>
<keyword evidence="2 6" id="KW-0645">Protease</keyword>
<proteinExistence type="inferred from homology"/>
<organism evidence="6 7">
    <name type="scientific">Candidatus Curtissbacteria bacterium GW2011_GWA1_40_24</name>
    <dbReference type="NCBI Taxonomy" id="1618406"/>
    <lineage>
        <taxon>Bacteria</taxon>
        <taxon>Candidatus Curtissiibacteriota</taxon>
    </lineage>
</organism>
<evidence type="ECO:0000256" key="4">
    <source>
        <dbReference type="SAM" id="MobiDB-lite"/>
    </source>
</evidence>
<dbReference type="CDD" id="cd06779">
    <property type="entry name" value="cpPDZ_Deg_HtrA-like"/>
    <property type="match status" value="1"/>
</dbReference>
<dbReference type="InterPro" id="IPR001940">
    <property type="entry name" value="Peptidase_S1C"/>
</dbReference>
<dbReference type="InterPro" id="IPR009003">
    <property type="entry name" value="Peptidase_S1_PA"/>
</dbReference>
<comment type="similarity">
    <text evidence="1">Belongs to the peptidase S1C family.</text>
</comment>
<dbReference type="PANTHER" id="PTHR43343">
    <property type="entry name" value="PEPTIDASE S12"/>
    <property type="match status" value="1"/>
</dbReference>
<reference evidence="6 7" key="1">
    <citation type="journal article" date="2015" name="Nature">
        <title>rRNA introns, odd ribosomes, and small enigmatic genomes across a large radiation of phyla.</title>
        <authorList>
            <person name="Brown C.T."/>
            <person name="Hug L.A."/>
            <person name="Thomas B.C."/>
            <person name="Sharon I."/>
            <person name="Castelle C.J."/>
            <person name="Singh A."/>
            <person name="Wilkins M.J."/>
            <person name="Williams K.H."/>
            <person name="Banfield J.F."/>
        </authorList>
    </citation>
    <scope>NUCLEOTIDE SEQUENCE [LARGE SCALE GENOMIC DNA]</scope>
</reference>
<protein>
    <submittedName>
        <fullName evidence="6">Trypsin-like protein PDZ domain serine protease</fullName>
    </submittedName>
</protein>
<evidence type="ECO:0000259" key="5">
    <source>
        <dbReference type="Pfam" id="PF13180"/>
    </source>
</evidence>
<dbReference type="PANTHER" id="PTHR43343:SF3">
    <property type="entry name" value="PROTEASE DO-LIKE 8, CHLOROPLASTIC"/>
    <property type="match status" value="1"/>
</dbReference>
<dbReference type="Gene3D" id="2.40.10.10">
    <property type="entry name" value="Trypsin-like serine proteases"/>
    <property type="match status" value="2"/>
</dbReference>
<dbReference type="Pfam" id="PF13365">
    <property type="entry name" value="Trypsin_2"/>
    <property type="match status" value="1"/>
</dbReference>